<protein>
    <submittedName>
        <fullName evidence="1">Uncharacterized protein</fullName>
    </submittedName>
</protein>
<dbReference type="EMBL" id="JASBWU010000029">
    <property type="protein sequence ID" value="KAJ9111614.1"/>
    <property type="molecule type" value="Genomic_DNA"/>
</dbReference>
<gene>
    <name evidence="1" type="ORF">QFC22_006487</name>
</gene>
<keyword evidence="2" id="KW-1185">Reference proteome</keyword>
<evidence type="ECO:0000313" key="1">
    <source>
        <dbReference type="EMBL" id="KAJ9111614.1"/>
    </source>
</evidence>
<organism evidence="1 2">
    <name type="scientific">Naganishia vaughanmartiniae</name>
    <dbReference type="NCBI Taxonomy" id="1424756"/>
    <lineage>
        <taxon>Eukaryota</taxon>
        <taxon>Fungi</taxon>
        <taxon>Dikarya</taxon>
        <taxon>Basidiomycota</taxon>
        <taxon>Agaricomycotina</taxon>
        <taxon>Tremellomycetes</taxon>
        <taxon>Filobasidiales</taxon>
        <taxon>Filobasidiaceae</taxon>
        <taxon>Naganishia</taxon>
    </lineage>
</organism>
<sequence length="128" mass="13748">MTSLGFDNYAEACKVYLAKYRSRQLNQEPSTLSHRTSLALTSHHASPALASGQRRPSTTHTQTGGSSPDFDSDDPDTNSVSQGNNNRGKGKKRAAPITALHSLPAASATNSASVAREQEQDDHSEHEE</sequence>
<evidence type="ECO:0000313" key="2">
    <source>
        <dbReference type="Proteomes" id="UP001243375"/>
    </source>
</evidence>
<proteinExistence type="predicted"/>
<accession>A0ACC2WKB8</accession>
<dbReference type="Proteomes" id="UP001243375">
    <property type="component" value="Unassembled WGS sequence"/>
</dbReference>
<reference evidence="1" key="1">
    <citation type="submission" date="2023-04" db="EMBL/GenBank/DDBJ databases">
        <title>Draft Genome sequencing of Naganishia species isolated from polar environments using Oxford Nanopore Technology.</title>
        <authorList>
            <person name="Leo P."/>
            <person name="Venkateswaran K."/>
        </authorList>
    </citation>
    <scope>NUCLEOTIDE SEQUENCE</scope>
    <source>
        <strain evidence="1">MNA-CCFEE 5425</strain>
    </source>
</reference>
<comment type="caution">
    <text evidence="1">The sequence shown here is derived from an EMBL/GenBank/DDBJ whole genome shotgun (WGS) entry which is preliminary data.</text>
</comment>
<name>A0ACC2WKB8_9TREE</name>